<accession>A0A8B9HL85</accession>
<evidence type="ECO:0000313" key="14">
    <source>
        <dbReference type="EMBL" id="KAG9266924.1"/>
    </source>
</evidence>
<dbReference type="SUPFAM" id="SSF103473">
    <property type="entry name" value="MFS general substrate transporter"/>
    <property type="match status" value="1"/>
</dbReference>
<evidence type="ECO:0000256" key="4">
    <source>
        <dbReference type="ARBA" id="ARBA00022692"/>
    </source>
</evidence>
<evidence type="ECO:0000313" key="15">
    <source>
        <dbReference type="Ensembl" id="ENSAMXP00005013745.1"/>
    </source>
</evidence>
<dbReference type="GeneID" id="103031759"/>
<evidence type="ECO:0000256" key="1">
    <source>
        <dbReference type="ARBA" id="ARBA00004141"/>
    </source>
</evidence>
<evidence type="ECO:0000256" key="9">
    <source>
        <dbReference type="ARBA" id="ARBA00072391"/>
    </source>
</evidence>
<dbReference type="InterPro" id="IPR005829">
    <property type="entry name" value="Sugar_transporter_CS"/>
</dbReference>
<evidence type="ECO:0000256" key="10">
    <source>
        <dbReference type="ARBA" id="ARBA00079798"/>
    </source>
</evidence>
<dbReference type="Proteomes" id="UP000694621">
    <property type="component" value="Unplaced"/>
</dbReference>
<feature type="transmembrane region" description="Helical" evidence="12">
    <location>
        <begin position="281"/>
        <end position="304"/>
    </location>
</feature>
<feature type="transmembrane region" description="Helical" evidence="12">
    <location>
        <begin position="102"/>
        <end position="118"/>
    </location>
</feature>
<dbReference type="Pfam" id="PF07690">
    <property type="entry name" value="MFS_1"/>
    <property type="match status" value="1"/>
</dbReference>
<dbReference type="Proteomes" id="UP000752171">
    <property type="component" value="Unassembled WGS sequence"/>
</dbReference>
<dbReference type="OMA" id="YAYYITR"/>
<feature type="transmembrane region" description="Helical" evidence="12">
    <location>
        <begin position="75"/>
        <end position="95"/>
    </location>
</feature>
<evidence type="ECO:0000256" key="3">
    <source>
        <dbReference type="ARBA" id="ARBA00022448"/>
    </source>
</evidence>
<dbReference type="CDD" id="cd17387">
    <property type="entry name" value="MFS_MFSD14"/>
    <property type="match status" value="1"/>
</dbReference>
<keyword evidence="7 12" id="KW-0472">Membrane</keyword>
<dbReference type="PANTHER" id="PTHR23504">
    <property type="entry name" value="MAJOR FACILITATOR SUPERFAMILY DOMAIN-CONTAINING PROTEIN 10"/>
    <property type="match status" value="1"/>
</dbReference>
<evidence type="ECO:0000256" key="11">
    <source>
        <dbReference type="SAM" id="MobiDB-lite"/>
    </source>
</evidence>
<dbReference type="Gene3D" id="1.20.1250.20">
    <property type="entry name" value="MFS general substrate transporter like domains"/>
    <property type="match status" value="1"/>
</dbReference>
<reference evidence="15" key="2">
    <citation type="submission" date="2025-05" db="UniProtKB">
        <authorList>
            <consortium name="Ensembl"/>
        </authorList>
    </citation>
    <scope>IDENTIFICATION</scope>
</reference>
<keyword evidence="6" id="KW-0007">Acetylation</keyword>
<dbReference type="GO" id="GO:0022857">
    <property type="term" value="F:transmembrane transporter activity"/>
    <property type="evidence" value="ECO:0007669"/>
    <property type="project" value="InterPro"/>
</dbReference>
<dbReference type="KEGG" id="amex:103031759"/>
<name>A0A8B9HL85_ASTMX</name>
<evidence type="ECO:0000256" key="6">
    <source>
        <dbReference type="ARBA" id="ARBA00022990"/>
    </source>
</evidence>
<dbReference type="RefSeq" id="XP_007236602.1">
    <property type="nucleotide sequence ID" value="XM_007236540.4"/>
</dbReference>
<feature type="compositionally biased region" description="Basic residues" evidence="11">
    <location>
        <begin position="456"/>
        <end position="467"/>
    </location>
</feature>
<dbReference type="CTD" id="406848"/>
<reference evidence="14 17" key="1">
    <citation type="submission" date="2021-07" db="EMBL/GenBank/DDBJ databases">
        <authorList>
            <person name="Imarazene B."/>
            <person name="Zahm M."/>
            <person name="Klopp C."/>
            <person name="Cabau C."/>
            <person name="Beille S."/>
            <person name="Jouanno E."/>
            <person name="Castinel A."/>
            <person name="Lluch J."/>
            <person name="Gil L."/>
            <person name="Kuchtly C."/>
            <person name="Lopez Roques C."/>
            <person name="Donnadieu C."/>
            <person name="Parrinello H."/>
            <person name="Journot L."/>
            <person name="Du K."/>
            <person name="Schartl M."/>
            <person name="Retaux S."/>
            <person name="Guiguen Y."/>
        </authorList>
    </citation>
    <scope>NUCLEOTIDE SEQUENCE [LARGE SCALE GENOMIC DNA]</scope>
    <source>
        <strain evidence="14">Pach_M1</strain>
        <tissue evidence="14">Testis</tissue>
    </source>
</reference>
<dbReference type="InterPro" id="IPR011701">
    <property type="entry name" value="MFS"/>
</dbReference>
<feature type="transmembrane region" description="Helical" evidence="12">
    <location>
        <begin position="427"/>
        <end position="444"/>
    </location>
</feature>
<keyword evidence="5 12" id="KW-1133">Transmembrane helix</keyword>
<keyword evidence="3" id="KW-0813">Transport</keyword>
<evidence type="ECO:0000313" key="16">
    <source>
        <dbReference type="Proteomes" id="UP000694621"/>
    </source>
</evidence>
<dbReference type="InterPro" id="IPR020846">
    <property type="entry name" value="MFS_dom"/>
</dbReference>
<dbReference type="PRINTS" id="PR01035">
    <property type="entry name" value="TCRTETA"/>
</dbReference>
<dbReference type="FunFam" id="1.20.1250.20:FF:000099">
    <property type="entry name" value="Hippocampus abundant gene transcript 1"/>
    <property type="match status" value="1"/>
</dbReference>
<gene>
    <name evidence="15" type="primary">mfsd14a1</name>
    <name evidence="14" type="synonym">MFSD14A</name>
    <name evidence="14" type="ORF">AMEX_G19592</name>
</gene>
<feature type="transmembrane region" description="Helical" evidence="12">
    <location>
        <begin position="335"/>
        <end position="357"/>
    </location>
</feature>
<feature type="transmembrane region" description="Helical" evidence="12">
    <location>
        <begin position="311"/>
        <end position="329"/>
    </location>
</feature>
<feature type="region of interest" description="Disordered" evidence="11">
    <location>
        <begin position="453"/>
        <end position="486"/>
    </location>
</feature>
<proteinExistence type="inferred from homology"/>
<dbReference type="EMBL" id="JAICCE010000016">
    <property type="protein sequence ID" value="KAG9266924.1"/>
    <property type="molecule type" value="Genomic_DNA"/>
</dbReference>
<evidence type="ECO:0000313" key="17">
    <source>
        <dbReference type="Proteomes" id="UP000752171"/>
    </source>
</evidence>
<feature type="transmembrane region" description="Helical" evidence="12">
    <location>
        <begin position="378"/>
        <end position="395"/>
    </location>
</feature>
<comment type="subcellular location">
    <subcellularLocation>
        <location evidence="1">Membrane</location>
        <topology evidence="1">Multi-pass membrane protein</topology>
    </subcellularLocation>
</comment>
<dbReference type="PANTHER" id="PTHR23504:SF77">
    <property type="entry name" value="HIPPOCAMPUS ABUNDANT TRANSCRIPT 1 PROTEIN"/>
    <property type="match status" value="1"/>
</dbReference>
<keyword evidence="4 12" id="KW-0812">Transmembrane</keyword>
<feature type="transmembrane region" description="Helical" evidence="12">
    <location>
        <begin position="187"/>
        <end position="208"/>
    </location>
</feature>
<dbReference type="GO" id="GO:0016020">
    <property type="term" value="C:membrane"/>
    <property type="evidence" value="ECO:0007669"/>
    <property type="project" value="UniProtKB-SubCell"/>
</dbReference>
<protein>
    <recommendedName>
        <fullName evidence="9">Hippocampus abundant transcript 1 protein</fullName>
    </recommendedName>
    <alternativeName>
        <fullName evidence="10">Major facilitator superfamily domain-containing 14A</fullName>
    </alternativeName>
</protein>
<dbReference type="GO" id="GO:0140734">
    <property type="term" value="P:ammonium excretion"/>
    <property type="evidence" value="ECO:0007669"/>
    <property type="project" value="Ensembl"/>
</dbReference>
<dbReference type="AlphaFoldDB" id="A0A8B9HL85"/>
<evidence type="ECO:0000256" key="7">
    <source>
        <dbReference type="ARBA" id="ARBA00023136"/>
    </source>
</evidence>
<dbReference type="PROSITE" id="PS00216">
    <property type="entry name" value="SUGAR_TRANSPORT_1"/>
    <property type="match status" value="1"/>
</dbReference>
<dbReference type="PROSITE" id="PS50850">
    <property type="entry name" value="MFS"/>
    <property type="match status" value="1"/>
</dbReference>
<organism evidence="15 16">
    <name type="scientific">Astyanax mexicanus</name>
    <name type="common">Blind cave fish</name>
    <name type="synonym">Astyanax fasciatus mexicanus</name>
    <dbReference type="NCBI Taxonomy" id="7994"/>
    <lineage>
        <taxon>Eukaryota</taxon>
        <taxon>Metazoa</taxon>
        <taxon>Chordata</taxon>
        <taxon>Craniata</taxon>
        <taxon>Vertebrata</taxon>
        <taxon>Euteleostomi</taxon>
        <taxon>Actinopterygii</taxon>
        <taxon>Neopterygii</taxon>
        <taxon>Teleostei</taxon>
        <taxon>Ostariophysi</taxon>
        <taxon>Characiformes</taxon>
        <taxon>Characoidei</taxon>
        <taxon>Acestrorhamphidae</taxon>
        <taxon>Acestrorhamphinae</taxon>
        <taxon>Astyanax</taxon>
    </lineage>
</organism>
<sequence length="486" mass="52520">MTQSKKKKRVNRSLLLAKKIIIKDGGAPQGFGSPTVYHAVIVIFLEFFAWGLLTAPTLVVLHETFPKHTFLMNGLIQGVKGLLSFLSAPLIGALSDVWGRKSFLLLTVFFTCAPIPLMKISPWWYFAVISVSGVFAVTFSVVFAYVADITEEHERSMAYGLVSATFAASLVTSPAIGAYLSRAYGDSLVVVLASAIAMLDICFILLAVPESLPEKMRPASWGAPISWEQADPFASLRKVGQDSTVLLICITVFLSYLPEAGQYSSFFLYLRQIMGFSPESVAAFIAVLGLLSIVAQTVVLSLLMRSIGNKNTILLGLGFQILQLAWYGFGSEPWMMWAAGAVAAMSSITFPAVSALVSRTADPDQQGVGQGMITGIRGLCNGLGPALYGFIFYIFHVELDEVPDSGADVQHHPQLHQQSAIIPGPPFLFGACSVLLALLVALFIPEHTHIGTRTGSWKKHTSPHGHPHSPQPPGEAKEPLLQDTNV</sequence>
<dbReference type="InterPro" id="IPR001958">
    <property type="entry name" value="Tet-R_TetA/multi-R_MdtG-like"/>
</dbReference>
<evidence type="ECO:0000256" key="8">
    <source>
        <dbReference type="ARBA" id="ARBA00023180"/>
    </source>
</evidence>
<evidence type="ECO:0000256" key="5">
    <source>
        <dbReference type="ARBA" id="ARBA00022989"/>
    </source>
</evidence>
<evidence type="ECO:0000256" key="2">
    <source>
        <dbReference type="ARBA" id="ARBA00008335"/>
    </source>
</evidence>
<feature type="transmembrane region" description="Helical" evidence="12">
    <location>
        <begin position="124"/>
        <end position="146"/>
    </location>
</feature>
<dbReference type="InterPro" id="IPR036259">
    <property type="entry name" value="MFS_trans_sf"/>
</dbReference>
<dbReference type="OrthoDB" id="419616at2759"/>
<evidence type="ECO:0000259" key="13">
    <source>
        <dbReference type="PROSITE" id="PS50850"/>
    </source>
</evidence>
<evidence type="ECO:0000256" key="12">
    <source>
        <dbReference type="SAM" id="Phobius"/>
    </source>
</evidence>
<keyword evidence="8" id="KW-0325">Glycoprotein</keyword>
<feature type="domain" description="Major facilitator superfamily (MFS) profile" evidence="13">
    <location>
        <begin position="35"/>
        <end position="449"/>
    </location>
</feature>
<dbReference type="Ensembl" id="ENSAMXT00005015221.1">
    <property type="protein sequence ID" value="ENSAMXP00005013745.1"/>
    <property type="gene ID" value="ENSAMXG00005006571.1"/>
</dbReference>
<feature type="transmembrane region" description="Helical" evidence="12">
    <location>
        <begin position="158"/>
        <end position="181"/>
    </location>
</feature>
<comment type="similarity">
    <text evidence="2">Belongs to the major facilitator superfamily.</text>
</comment>
<feature type="transmembrane region" description="Helical" evidence="12">
    <location>
        <begin position="36"/>
        <end position="55"/>
    </location>
</feature>
<feature type="transmembrane region" description="Helical" evidence="12">
    <location>
        <begin position="245"/>
        <end position="269"/>
    </location>
</feature>